<name>A0ABR2T8Z4_9ROSI</name>
<reference evidence="2 3" key="1">
    <citation type="journal article" date="2024" name="G3 (Bethesda)">
        <title>Genome assembly of Hibiscus sabdariffa L. provides insights into metabolisms of medicinal natural products.</title>
        <authorList>
            <person name="Kim T."/>
        </authorList>
    </citation>
    <scope>NUCLEOTIDE SEQUENCE [LARGE SCALE GENOMIC DNA]</scope>
    <source>
        <strain evidence="2">TK-2024</strain>
        <tissue evidence="2">Old leaves</tissue>
    </source>
</reference>
<gene>
    <name evidence="2" type="ORF">V6N11_050152</name>
</gene>
<feature type="region of interest" description="Disordered" evidence="1">
    <location>
        <begin position="1"/>
        <end position="22"/>
    </location>
</feature>
<evidence type="ECO:0000313" key="2">
    <source>
        <dbReference type="EMBL" id="KAK9033973.1"/>
    </source>
</evidence>
<feature type="compositionally biased region" description="Polar residues" evidence="1">
    <location>
        <begin position="1"/>
        <end position="12"/>
    </location>
</feature>
<sequence length="81" mass="9039">MPFSQPPSTAQKPPQKPSRLQQHFAHSVHPNGIPTMVLNAQHVDQQTDTPGGFGFIGQDSINWPKHPHEKYTIGQEGESMR</sequence>
<organism evidence="2 3">
    <name type="scientific">Hibiscus sabdariffa</name>
    <name type="common">roselle</name>
    <dbReference type="NCBI Taxonomy" id="183260"/>
    <lineage>
        <taxon>Eukaryota</taxon>
        <taxon>Viridiplantae</taxon>
        <taxon>Streptophyta</taxon>
        <taxon>Embryophyta</taxon>
        <taxon>Tracheophyta</taxon>
        <taxon>Spermatophyta</taxon>
        <taxon>Magnoliopsida</taxon>
        <taxon>eudicotyledons</taxon>
        <taxon>Gunneridae</taxon>
        <taxon>Pentapetalae</taxon>
        <taxon>rosids</taxon>
        <taxon>malvids</taxon>
        <taxon>Malvales</taxon>
        <taxon>Malvaceae</taxon>
        <taxon>Malvoideae</taxon>
        <taxon>Hibiscus</taxon>
    </lineage>
</organism>
<dbReference type="Proteomes" id="UP001396334">
    <property type="component" value="Unassembled WGS sequence"/>
</dbReference>
<evidence type="ECO:0000256" key="1">
    <source>
        <dbReference type="SAM" id="MobiDB-lite"/>
    </source>
</evidence>
<evidence type="ECO:0000313" key="3">
    <source>
        <dbReference type="Proteomes" id="UP001396334"/>
    </source>
</evidence>
<feature type="region of interest" description="Disordered" evidence="1">
    <location>
        <begin position="60"/>
        <end position="81"/>
    </location>
</feature>
<dbReference type="EMBL" id="JBBPBN010000007">
    <property type="protein sequence ID" value="KAK9033973.1"/>
    <property type="molecule type" value="Genomic_DNA"/>
</dbReference>
<keyword evidence="3" id="KW-1185">Reference proteome</keyword>
<protein>
    <submittedName>
        <fullName evidence="2">Uncharacterized protein</fullName>
    </submittedName>
</protein>
<comment type="caution">
    <text evidence="2">The sequence shown here is derived from an EMBL/GenBank/DDBJ whole genome shotgun (WGS) entry which is preliminary data.</text>
</comment>
<accession>A0ABR2T8Z4</accession>
<proteinExistence type="predicted"/>